<feature type="binding site" evidence="6">
    <location>
        <position position="262"/>
    </location>
    <ligand>
        <name>L-histidine</name>
        <dbReference type="ChEBI" id="CHEBI:57595"/>
    </ligand>
</feature>
<comment type="subcellular location">
    <subcellularLocation>
        <location evidence="5">Cytoplasm</location>
    </subcellularLocation>
</comment>
<dbReference type="InterPro" id="IPR006195">
    <property type="entry name" value="aa-tRNA-synth_II"/>
</dbReference>
<dbReference type="GO" id="GO:0005524">
    <property type="term" value="F:ATP binding"/>
    <property type="evidence" value="ECO:0007669"/>
    <property type="project" value="UniProtKB-UniRule"/>
</dbReference>
<sequence length="427" mass="47165">MNFKRPRGTADILPEDQPYWSHVYAAARKIAAQFGYQRIDTPSFEDTKLFQRGVGDATDIVQKEMYSFEDHGGDSITLRPEGTASVCRAYIENGLHNGPQPVRMFYMAPMFRYERPQAGRVRQHHQFGVEAIGDGSPEVDAEIIELGWKYISELGIKGFKLRLNNLADPEGRADYISDLDRYFTERIDQLPKIDQDRLQRAPLRVLDSKVKETQTLADDAPKSVDYIGGETRDHWDALLALLDNLKSVYTEFSYSVDHRLVRGLDYYNRTVFEYDPADAGSQGTLLAGGRYDPLIGILGGQETPGIGFGSGIERMILEMKKQEVRVEQPEGPEIVVVALGDTGSVAAGLAAGLRAADVSTVLAPKRSIKAQMRYANNLGAANVVILGDREVEQGVAQVKSLAEGGGQSEVSLNAESISSFVRSVENQ</sequence>
<dbReference type="HAMAP" id="MF_00127">
    <property type="entry name" value="His_tRNA_synth"/>
    <property type="match status" value="1"/>
</dbReference>
<evidence type="ECO:0000313" key="8">
    <source>
        <dbReference type="EMBL" id="ADI16489.1"/>
    </source>
</evidence>
<keyword evidence="5" id="KW-0963">Cytoplasm</keyword>
<dbReference type="EC" id="6.1.1.21" evidence="5"/>
<keyword evidence="5" id="KW-0648">Protein biosynthesis</keyword>
<dbReference type="PANTHER" id="PTHR43707">
    <property type="entry name" value="HISTIDYL-TRNA SYNTHETASE"/>
    <property type="match status" value="1"/>
</dbReference>
<keyword evidence="5" id="KW-0436">Ligase</keyword>
<keyword evidence="3 5" id="KW-0030">Aminoacyl-tRNA synthetase</keyword>
<evidence type="ECO:0000256" key="2">
    <source>
        <dbReference type="ARBA" id="ARBA00022741"/>
    </source>
</evidence>
<evidence type="ECO:0000259" key="7">
    <source>
        <dbReference type="PROSITE" id="PS50862"/>
    </source>
</evidence>
<feature type="binding site" evidence="6">
    <location>
        <position position="126"/>
    </location>
    <ligand>
        <name>L-histidine</name>
        <dbReference type="ChEBI" id="CHEBI:57595"/>
    </ligand>
</feature>
<feature type="binding site" evidence="6">
    <location>
        <begin position="266"/>
        <end position="267"/>
    </location>
    <ligand>
        <name>L-histidine</name>
        <dbReference type="ChEBI" id="CHEBI:57595"/>
    </ligand>
</feature>
<dbReference type="GO" id="GO:0005737">
    <property type="term" value="C:cytoplasm"/>
    <property type="evidence" value="ECO:0007669"/>
    <property type="project" value="UniProtKB-SubCell"/>
</dbReference>
<comment type="subunit">
    <text evidence="5">Homodimer.</text>
</comment>
<dbReference type="AlphaFoldDB" id="E0XPZ8"/>
<keyword evidence="2 5" id="KW-0547">Nucleotide-binding</keyword>
<dbReference type="SUPFAM" id="SSF55681">
    <property type="entry name" value="Class II aaRS and biotin synthetases"/>
    <property type="match status" value="1"/>
</dbReference>
<dbReference type="InterPro" id="IPR004154">
    <property type="entry name" value="Anticodon-bd"/>
</dbReference>
<proteinExistence type="inferred from homology"/>
<protein>
    <recommendedName>
        <fullName evidence="5">Histidine--tRNA ligase</fullName>
        <ecNumber evidence="5">6.1.1.21</ecNumber>
    </recommendedName>
    <alternativeName>
        <fullName evidence="5">Histidyl-tRNA synthetase</fullName>
        <shortName evidence="5">HisRS</shortName>
    </alternativeName>
</protein>
<dbReference type="Gene3D" id="3.40.50.800">
    <property type="entry name" value="Anticodon-binding domain"/>
    <property type="match status" value="1"/>
</dbReference>
<dbReference type="PANTHER" id="PTHR43707:SF1">
    <property type="entry name" value="HISTIDINE--TRNA LIGASE, MITOCHONDRIAL-RELATED"/>
    <property type="match status" value="1"/>
</dbReference>
<dbReference type="GO" id="GO:0006427">
    <property type="term" value="P:histidyl-tRNA aminoacylation"/>
    <property type="evidence" value="ECO:0007669"/>
    <property type="project" value="UniProtKB-UniRule"/>
</dbReference>
<dbReference type="EMBL" id="GU474839">
    <property type="protein sequence ID" value="ADI16489.1"/>
    <property type="molecule type" value="Genomic_DNA"/>
</dbReference>
<feature type="binding site" evidence="6">
    <location>
        <begin position="81"/>
        <end position="83"/>
    </location>
    <ligand>
        <name>L-histidine</name>
        <dbReference type="ChEBI" id="CHEBI:57595"/>
    </ligand>
</feature>
<feature type="binding site" evidence="6">
    <location>
        <position position="112"/>
    </location>
    <ligand>
        <name>L-histidine</name>
        <dbReference type="ChEBI" id="CHEBI:57595"/>
    </ligand>
</feature>
<dbReference type="CDD" id="cd00773">
    <property type="entry name" value="HisRS-like_core"/>
    <property type="match status" value="1"/>
</dbReference>
<dbReference type="SUPFAM" id="SSF52954">
    <property type="entry name" value="Class II aaRS ABD-related"/>
    <property type="match status" value="1"/>
</dbReference>
<dbReference type="InterPro" id="IPR015807">
    <property type="entry name" value="His-tRNA-ligase"/>
</dbReference>
<evidence type="ECO:0000256" key="3">
    <source>
        <dbReference type="ARBA" id="ARBA00023146"/>
    </source>
</evidence>
<reference evidence="8" key="1">
    <citation type="journal article" date="2011" name="Environ. Microbiol.">
        <title>Time-series analyses of Monterey Bay coastal microbial picoplankton using a 'genome proxy' microarray.</title>
        <authorList>
            <person name="Rich V.I."/>
            <person name="Pham V.D."/>
            <person name="Eppley J."/>
            <person name="Shi Y."/>
            <person name="DeLong E.F."/>
        </authorList>
    </citation>
    <scope>NUCLEOTIDE SEQUENCE</scope>
</reference>
<feature type="binding site" evidence="6">
    <location>
        <position position="130"/>
    </location>
    <ligand>
        <name>L-histidine</name>
        <dbReference type="ChEBI" id="CHEBI:57595"/>
    </ligand>
</feature>
<feature type="domain" description="Aminoacyl-transfer RNA synthetases class-II family profile" evidence="7">
    <location>
        <begin position="7"/>
        <end position="329"/>
    </location>
</feature>
<name>E0XPZ8_9BACT</name>
<dbReference type="InterPro" id="IPR041715">
    <property type="entry name" value="HisRS-like_core"/>
</dbReference>
<dbReference type="PROSITE" id="PS50862">
    <property type="entry name" value="AA_TRNA_LIGASE_II"/>
    <property type="match status" value="1"/>
</dbReference>
<dbReference type="NCBIfam" id="TIGR00442">
    <property type="entry name" value="hisS"/>
    <property type="match status" value="1"/>
</dbReference>
<dbReference type="InterPro" id="IPR045864">
    <property type="entry name" value="aa-tRNA-synth_II/BPL/LPL"/>
</dbReference>
<gene>
    <name evidence="5" type="primary">hisS</name>
</gene>
<accession>E0XPZ8</accession>
<dbReference type="Pfam" id="PF13393">
    <property type="entry name" value="tRNA-synt_His"/>
    <property type="match status" value="1"/>
</dbReference>
<dbReference type="GO" id="GO:0004821">
    <property type="term" value="F:histidine-tRNA ligase activity"/>
    <property type="evidence" value="ECO:0007669"/>
    <property type="project" value="UniProtKB-UniRule"/>
</dbReference>
<evidence type="ECO:0000256" key="1">
    <source>
        <dbReference type="ARBA" id="ARBA00008226"/>
    </source>
</evidence>
<dbReference type="InterPro" id="IPR004516">
    <property type="entry name" value="HisRS/HisZ"/>
</dbReference>
<dbReference type="Pfam" id="PF03129">
    <property type="entry name" value="HGTP_anticodon"/>
    <property type="match status" value="1"/>
</dbReference>
<dbReference type="PIRSF" id="PIRSF001549">
    <property type="entry name" value="His-tRNA_synth"/>
    <property type="match status" value="1"/>
</dbReference>
<evidence type="ECO:0000256" key="6">
    <source>
        <dbReference type="PIRSR" id="PIRSR001549-1"/>
    </source>
</evidence>
<evidence type="ECO:0000256" key="4">
    <source>
        <dbReference type="ARBA" id="ARBA00047639"/>
    </source>
</evidence>
<comment type="catalytic activity">
    <reaction evidence="4 5">
        <text>tRNA(His) + L-histidine + ATP = L-histidyl-tRNA(His) + AMP + diphosphate + H(+)</text>
        <dbReference type="Rhea" id="RHEA:17313"/>
        <dbReference type="Rhea" id="RHEA-COMP:9665"/>
        <dbReference type="Rhea" id="RHEA-COMP:9689"/>
        <dbReference type="ChEBI" id="CHEBI:15378"/>
        <dbReference type="ChEBI" id="CHEBI:30616"/>
        <dbReference type="ChEBI" id="CHEBI:33019"/>
        <dbReference type="ChEBI" id="CHEBI:57595"/>
        <dbReference type="ChEBI" id="CHEBI:78442"/>
        <dbReference type="ChEBI" id="CHEBI:78527"/>
        <dbReference type="ChEBI" id="CHEBI:456215"/>
        <dbReference type="EC" id="6.1.1.21"/>
    </reaction>
</comment>
<comment type="similarity">
    <text evidence="1 5">Belongs to the class-II aminoacyl-tRNA synthetase family.</text>
</comment>
<dbReference type="InterPro" id="IPR036621">
    <property type="entry name" value="Anticodon-bd_dom_sf"/>
</dbReference>
<organism evidence="8">
    <name type="scientific">uncultured bacterium HF4000_05M23</name>
    <dbReference type="NCBI Taxonomy" id="542534"/>
    <lineage>
        <taxon>Bacteria</taxon>
        <taxon>environmental samples</taxon>
    </lineage>
</organism>
<evidence type="ECO:0000256" key="5">
    <source>
        <dbReference type="HAMAP-Rule" id="MF_00127"/>
    </source>
</evidence>
<dbReference type="Gene3D" id="3.30.930.10">
    <property type="entry name" value="Bira Bifunctional Protein, Domain 2"/>
    <property type="match status" value="1"/>
</dbReference>
<keyword evidence="5" id="KW-0067">ATP-binding</keyword>